<evidence type="ECO:0000313" key="1">
    <source>
        <dbReference type="EMBL" id="EGD73473.1"/>
    </source>
</evidence>
<dbReference type="GeneID" id="16074334"/>
<dbReference type="OrthoDB" id="3784at2759"/>
<gene>
    <name evidence="1" type="ORF">PTSG_12270</name>
</gene>
<reference evidence="1" key="1">
    <citation type="submission" date="2009-08" db="EMBL/GenBank/DDBJ databases">
        <title>Annotation of Salpingoeca rosetta.</title>
        <authorList>
            <consortium name="The Broad Institute Genome Sequencing Platform"/>
            <person name="Russ C."/>
            <person name="Cuomo C."/>
            <person name="Burger G."/>
            <person name="Gray M.W."/>
            <person name="Holland P.W.H."/>
            <person name="King N."/>
            <person name="Lang F.B.F."/>
            <person name="Roger A.J."/>
            <person name="Ruiz-Trillo I."/>
            <person name="Young S.K."/>
            <person name="Zeng Q."/>
            <person name="Gargeya S."/>
            <person name="Alvarado L."/>
            <person name="Berlin A."/>
            <person name="Chapman S.B."/>
            <person name="Chen Z."/>
            <person name="Freedman E."/>
            <person name="Gellesch M."/>
            <person name="Goldberg J."/>
            <person name="Griggs A."/>
            <person name="Gujja S."/>
            <person name="Heilman E."/>
            <person name="Heiman D."/>
            <person name="Howarth C."/>
            <person name="Mehta T."/>
            <person name="Neiman D."/>
            <person name="Pearson M."/>
            <person name="Roberts A."/>
            <person name="Saif S."/>
            <person name="Shea T."/>
            <person name="Shenoy N."/>
            <person name="Sisk P."/>
            <person name="Stolte C."/>
            <person name="Sykes S."/>
            <person name="White J."/>
            <person name="Yandava C."/>
            <person name="Haas B."/>
            <person name="Nusbaum C."/>
            <person name="Birren B."/>
        </authorList>
    </citation>
    <scope>NUCLEOTIDE SEQUENCE [LARGE SCALE GENOMIC DNA]</scope>
    <source>
        <strain evidence="1">ATCC 50818</strain>
    </source>
</reference>
<dbReference type="RefSeq" id="XP_004993755.1">
    <property type="nucleotide sequence ID" value="XM_004993698.1"/>
</dbReference>
<dbReference type="OMA" id="RMHIERW"/>
<accession>F2UAQ7</accession>
<dbReference type="FunCoup" id="F2UAQ7">
    <property type="interactions" value="1270"/>
</dbReference>
<dbReference type="GO" id="GO:0006487">
    <property type="term" value="P:protein N-linked glycosylation"/>
    <property type="evidence" value="ECO:0007669"/>
    <property type="project" value="TreeGrafter"/>
</dbReference>
<dbReference type="PANTHER" id="PTHR10859">
    <property type="entry name" value="GLYCOSYL TRANSFERASE"/>
    <property type="match status" value="1"/>
</dbReference>
<dbReference type="eggNOG" id="KOG2977">
    <property type="taxonomic scope" value="Eukaryota"/>
</dbReference>
<keyword evidence="1" id="KW-0808">Transferase</keyword>
<dbReference type="GO" id="GO:0016740">
    <property type="term" value="F:transferase activity"/>
    <property type="evidence" value="ECO:0007669"/>
    <property type="project" value="UniProtKB-KW"/>
</dbReference>
<dbReference type="InterPro" id="IPR029044">
    <property type="entry name" value="Nucleotide-diphossugar_trans"/>
</dbReference>
<dbReference type="PANTHER" id="PTHR10859:SF91">
    <property type="entry name" value="DOLICHYL-PHOSPHATE BETA-GLUCOSYLTRANSFERASE"/>
    <property type="match status" value="1"/>
</dbReference>
<keyword evidence="2" id="KW-1185">Reference proteome</keyword>
<proteinExistence type="predicted"/>
<dbReference type="Proteomes" id="UP000007799">
    <property type="component" value="Unassembled WGS sequence"/>
</dbReference>
<sequence length="165" mass="18628">MLSARGRTLLMADADAATDIRDLPRLQNKLNDIQQGGNAVVVGSRAHLVDEAVASRSVFRTVLMFGFHFLVSFLCVKGIKDTQCGFKLFTRKTAKALFTRMHIERWAFDVELLYMAQRLGFPAAEVAVNWKEVDGSKVDPLLDAIQMARDLVRIRALYMFGFWSL</sequence>
<dbReference type="KEGG" id="sre:PTSG_12270"/>
<dbReference type="AlphaFoldDB" id="F2UAQ7"/>
<dbReference type="Gene3D" id="3.90.550.10">
    <property type="entry name" value="Spore Coat Polysaccharide Biosynthesis Protein SpsA, Chain A"/>
    <property type="match status" value="1"/>
</dbReference>
<evidence type="ECO:0000313" key="2">
    <source>
        <dbReference type="Proteomes" id="UP000007799"/>
    </source>
</evidence>
<dbReference type="EMBL" id="GL832966">
    <property type="protein sequence ID" value="EGD73473.1"/>
    <property type="molecule type" value="Genomic_DNA"/>
</dbReference>
<organism evidence="2">
    <name type="scientific">Salpingoeca rosetta (strain ATCC 50818 / BSB-021)</name>
    <dbReference type="NCBI Taxonomy" id="946362"/>
    <lineage>
        <taxon>Eukaryota</taxon>
        <taxon>Choanoflagellata</taxon>
        <taxon>Craspedida</taxon>
        <taxon>Salpingoecidae</taxon>
        <taxon>Salpingoeca</taxon>
    </lineage>
</organism>
<dbReference type="GO" id="GO:0005789">
    <property type="term" value="C:endoplasmic reticulum membrane"/>
    <property type="evidence" value="ECO:0007669"/>
    <property type="project" value="TreeGrafter"/>
</dbReference>
<name>F2UAQ7_SALR5</name>
<dbReference type="SUPFAM" id="SSF53448">
    <property type="entry name" value="Nucleotide-diphospho-sugar transferases"/>
    <property type="match status" value="1"/>
</dbReference>
<dbReference type="InParanoid" id="F2UAQ7"/>
<dbReference type="STRING" id="946362.F2UAQ7"/>
<protein>
    <submittedName>
        <fullName evidence="1">Dolichyl-phosphate beta-glucosyltransferase</fullName>
    </submittedName>
</protein>